<dbReference type="InterPro" id="IPR026444">
    <property type="entry name" value="Secre_tail"/>
</dbReference>
<reference evidence="2" key="2">
    <citation type="submission" date="2023-01" db="EMBL/GenBank/DDBJ databases">
        <title>Draft genome sequence of Portibacter lacus strain NBRC 108769.</title>
        <authorList>
            <person name="Sun Q."/>
            <person name="Mori K."/>
        </authorList>
    </citation>
    <scope>NUCLEOTIDE SEQUENCE</scope>
    <source>
        <strain evidence="2">NBRC 108769</strain>
    </source>
</reference>
<dbReference type="Proteomes" id="UP001156666">
    <property type="component" value="Unassembled WGS sequence"/>
</dbReference>
<evidence type="ECO:0000313" key="2">
    <source>
        <dbReference type="EMBL" id="GLR19215.1"/>
    </source>
</evidence>
<gene>
    <name evidence="2" type="ORF">GCM10007940_38310</name>
</gene>
<dbReference type="RefSeq" id="WP_235292092.1">
    <property type="nucleotide sequence ID" value="NZ_BSOH01000027.1"/>
</dbReference>
<reference evidence="2" key="1">
    <citation type="journal article" date="2014" name="Int. J. Syst. Evol. Microbiol.">
        <title>Complete genome sequence of Corynebacterium casei LMG S-19264T (=DSM 44701T), isolated from a smear-ripened cheese.</title>
        <authorList>
            <consortium name="US DOE Joint Genome Institute (JGI-PGF)"/>
            <person name="Walter F."/>
            <person name="Albersmeier A."/>
            <person name="Kalinowski J."/>
            <person name="Ruckert C."/>
        </authorList>
    </citation>
    <scope>NUCLEOTIDE SEQUENCE</scope>
    <source>
        <strain evidence="2">NBRC 108769</strain>
    </source>
</reference>
<comment type="caution">
    <text evidence="2">The sequence shown here is derived from an EMBL/GenBank/DDBJ whole genome shotgun (WGS) entry which is preliminary data.</text>
</comment>
<protein>
    <recommendedName>
        <fullName evidence="1">Secretion system C-terminal sorting domain-containing protein</fullName>
    </recommendedName>
</protein>
<keyword evidence="3" id="KW-1185">Reference proteome</keyword>
<dbReference type="EMBL" id="BSOH01000027">
    <property type="protein sequence ID" value="GLR19215.1"/>
    <property type="molecule type" value="Genomic_DNA"/>
</dbReference>
<accession>A0AA37WI32</accession>
<dbReference type="NCBIfam" id="TIGR04183">
    <property type="entry name" value="Por_Secre_tail"/>
    <property type="match status" value="1"/>
</dbReference>
<evidence type="ECO:0000313" key="3">
    <source>
        <dbReference type="Proteomes" id="UP001156666"/>
    </source>
</evidence>
<proteinExistence type="predicted"/>
<dbReference type="AlphaFoldDB" id="A0AA37WI32"/>
<evidence type="ECO:0000259" key="1">
    <source>
        <dbReference type="Pfam" id="PF18962"/>
    </source>
</evidence>
<feature type="domain" description="Secretion system C-terminal sorting" evidence="1">
    <location>
        <begin position="467"/>
        <end position="529"/>
    </location>
</feature>
<dbReference type="Pfam" id="PF18962">
    <property type="entry name" value="Por_Secre_tail"/>
    <property type="match status" value="1"/>
</dbReference>
<organism evidence="2 3">
    <name type="scientific">Portibacter lacus</name>
    <dbReference type="NCBI Taxonomy" id="1099794"/>
    <lineage>
        <taxon>Bacteria</taxon>
        <taxon>Pseudomonadati</taxon>
        <taxon>Bacteroidota</taxon>
        <taxon>Saprospiria</taxon>
        <taxon>Saprospirales</taxon>
        <taxon>Haliscomenobacteraceae</taxon>
        <taxon>Portibacter</taxon>
    </lineage>
</organism>
<sequence>MKNLLITLVLLFVGHYFIFAQNPMVFDQYNSSYVSDLEYVNDSTYVVALRVGNEKNHSTLQWYKDSEFLYDLEYFDRVASLDIRKENDHTYLDYIFDHSCDYIWNGFSTISADTNWVRSEFVLFGNYGESLQAVRISESLIFVLNKNKQLIRPDTNGTSLKTEQINLSGDVILQKLDNKIALLGENESIIKQVKEADSSDIILTHSNNAGLKILNYQSQYYLLGKGNIGVFDMDGQFIKSIEFPDNLRAIDVIIDHDEQLIMLGSKEENNTTTNYLYQLLSDGEWTEIYSIAEPHLNLREIKLKPNNEILLLGSIYETEYRERGFILDIAAPLSYSPDLSIDYLGASITQNENGHDILETSIRVNNLGSTDAYNVNVFSTEYGCHNPSESSCECPKIETSFSFIPANSSVEVNIETSIETTFTLKPELCFYLSGAKQHYDKSFEDNLSCDLLLDTDEVVIKESTFDLYPNPAGHVLRSKSAQFTDAFEIIDLQGRVVMNDQYRTGLNIKNLISGIYYVRNMESNEVSKFIKI</sequence>
<name>A0AA37WI32_9BACT</name>